<organism evidence="1 2">
    <name type="scientific">Cichlidogyrus casuarinus</name>
    <dbReference type="NCBI Taxonomy" id="1844966"/>
    <lineage>
        <taxon>Eukaryota</taxon>
        <taxon>Metazoa</taxon>
        <taxon>Spiralia</taxon>
        <taxon>Lophotrochozoa</taxon>
        <taxon>Platyhelminthes</taxon>
        <taxon>Monogenea</taxon>
        <taxon>Monopisthocotylea</taxon>
        <taxon>Dactylogyridea</taxon>
        <taxon>Ancyrocephalidae</taxon>
        <taxon>Cichlidogyrus</taxon>
    </lineage>
</organism>
<gene>
    <name evidence="1" type="ORF">Ciccas_011335</name>
</gene>
<evidence type="ECO:0000313" key="2">
    <source>
        <dbReference type="Proteomes" id="UP001626550"/>
    </source>
</evidence>
<protein>
    <submittedName>
        <fullName evidence="1">Uncharacterized protein</fullName>
    </submittedName>
</protein>
<dbReference type="EMBL" id="JBJKFK010003236">
    <property type="protein sequence ID" value="KAL3310106.1"/>
    <property type="molecule type" value="Genomic_DNA"/>
</dbReference>
<sequence length="397" mass="45568">MKQSYERQQQEKCLIDRTEKPAAGSLQAASFSIDNLMEPKDDDAMYPVSMHEINEQTEELRDLLHNRMPAARRTKKELKARFKWFDSLSKEAERVEREWQELKCVQESRATLQYLLALKSNSSSLRRIFHGIEIERYDSIVAKKKSPNPAVDQVGKAKQVDTMEVAMKWVAKNYRGAWQKLFYCLPFRPARGDAELDEIICKIYCNMVRGDKRELVYASLATWRRMDVCANLGSIWLALNELGEVHSPLLATTRGRRADDSKNELARAFKVKLFVIILCKVFDQKKFKFTISRGLHGRKSSLTGHGRQPPMSALSKSIQRITGARLKQLREEALLRAAEEKDKSEARGMRELSSSVMRLRPRKLSSRFLRRLPETKGMPIALTFTSAELAAANRIAS</sequence>
<reference evidence="1 2" key="1">
    <citation type="submission" date="2024-11" db="EMBL/GenBank/DDBJ databases">
        <title>Adaptive evolution of stress response genes in parasites aligns with host niche diversity.</title>
        <authorList>
            <person name="Hahn C."/>
            <person name="Resl P."/>
        </authorList>
    </citation>
    <scope>NUCLEOTIDE SEQUENCE [LARGE SCALE GENOMIC DNA]</scope>
    <source>
        <strain evidence="1">EGGRZ-B1_66</strain>
        <tissue evidence="1">Body</tissue>
    </source>
</reference>
<dbReference type="Proteomes" id="UP001626550">
    <property type="component" value="Unassembled WGS sequence"/>
</dbReference>
<keyword evidence="2" id="KW-1185">Reference proteome</keyword>
<evidence type="ECO:0000313" key="1">
    <source>
        <dbReference type="EMBL" id="KAL3310106.1"/>
    </source>
</evidence>
<comment type="caution">
    <text evidence="1">The sequence shown here is derived from an EMBL/GenBank/DDBJ whole genome shotgun (WGS) entry which is preliminary data.</text>
</comment>
<proteinExistence type="predicted"/>
<accession>A0ABD2PUG0</accession>
<name>A0ABD2PUG0_9PLAT</name>
<dbReference type="AlphaFoldDB" id="A0ABD2PUG0"/>